<protein>
    <submittedName>
        <fullName evidence="1">Uncharacterized protein</fullName>
    </submittedName>
</protein>
<dbReference type="AlphaFoldDB" id="A0A0C9T557"/>
<organism evidence="1 2">
    <name type="scientific">Plicaturopsis crispa FD-325 SS-3</name>
    <dbReference type="NCBI Taxonomy" id="944288"/>
    <lineage>
        <taxon>Eukaryota</taxon>
        <taxon>Fungi</taxon>
        <taxon>Dikarya</taxon>
        <taxon>Basidiomycota</taxon>
        <taxon>Agaricomycotina</taxon>
        <taxon>Agaricomycetes</taxon>
        <taxon>Agaricomycetidae</taxon>
        <taxon>Amylocorticiales</taxon>
        <taxon>Amylocorticiaceae</taxon>
        <taxon>Plicatura</taxon>
        <taxon>Plicaturopsis crispa</taxon>
    </lineage>
</organism>
<dbReference type="EMBL" id="KN832570">
    <property type="protein sequence ID" value="KII84494.1"/>
    <property type="molecule type" value="Genomic_DNA"/>
</dbReference>
<name>A0A0C9T557_PLICR</name>
<evidence type="ECO:0000313" key="2">
    <source>
        <dbReference type="Proteomes" id="UP000053263"/>
    </source>
</evidence>
<dbReference type="OrthoDB" id="3050604at2759"/>
<proteinExistence type="predicted"/>
<keyword evidence="2" id="KW-1185">Reference proteome</keyword>
<evidence type="ECO:0000313" key="1">
    <source>
        <dbReference type="EMBL" id="KII84494.1"/>
    </source>
</evidence>
<dbReference type="Proteomes" id="UP000053263">
    <property type="component" value="Unassembled WGS sequence"/>
</dbReference>
<reference evidence="1 2" key="1">
    <citation type="submission" date="2014-06" db="EMBL/GenBank/DDBJ databases">
        <title>Evolutionary Origins and Diversification of the Mycorrhizal Mutualists.</title>
        <authorList>
            <consortium name="DOE Joint Genome Institute"/>
            <consortium name="Mycorrhizal Genomics Consortium"/>
            <person name="Kohler A."/>
            <person name="Kuo A."/>
            <person name="Nagy L.G."/>
            <person name="Floudas D."/>
            <person name="Copeland A."/>
            <person name="Barry K.W."/>
            <person name="Cichocki N."/>
            <person name="Veneault-Fourrey C."/>
            <person name="LaButti K."/>
            <person name="Lindquist E.A."/>
            <person name="Lipzen A."/>
            <person name="Lundell T."/>
            <person name="Morin E."/>
            <person name="Murat C."/>
            <person name="Riley R."/>
            <person name="Ohm R."/>
            <person name="Sun H."/>
            <person name="Tunlid A."/>
            <person name="Henrissat B."/>
            <person name="Grigoriev I.V."/>
            <person name="Hibbett D.S."/>
            <person name="Martin F."/>
        </authorList>
    </citation>
    <scope>NUCLEOTIDE SEQUENCE [LARGE SCALE GENOMIC DNA]</scope>
    <source>
        <strain evidence="1 2">FD-325 SS-3</strain>
    </source>
</reference>
<gene>
    <name evidence="1" type="ORF">PLICRDRAFT_179322</name>
</gene>
<accession>A0A0C9T557</accession>
<sequence length="190" mass="21724">MTSYRGEAAQNVLNALREINLAELPPDSEPGRTKLVLEIVTNQLTSFRNIIKSKVTESISPGCKFRNLAALAHAVVGPTMVKPTLQLYIRLAFIRWHVVNYPKIEEEFWPKVDETLQKWRTDFTTRTELDSAFNQLYNADKVEYGDPALSEFSVIEARNVPDWQVTLSTHAKRVIAPSKSRKRRRGNDKP</sequence>
<dbReference type="HOGENOM" id="CLU_074625_0_0_1"/>